<keyword evidence="7 9" id="KW-0472">Membrane</keyword>
<feature type="compositionally biased region" description="Basic and acidic residues" evidence="8">
    <location>
        <begin position="98"/>
        <end position="111"/>
    </location>
</feature>
<dbReference type="GO" id="GO:0008654">
    <property type="term" value="P:phospholipid biosynthetic process"/>
    <property type="evidence" value="ECO:0007669"/>
    <property type="project" value="TreeGrafter"/>
</dbReference>
<dbReference type="OrthoDB" id="5579088at2759"/>
<feature type="transmembrane region" description="Helical" evidence="9">
    <location>
        <begin position="159"/>
        <end position="176"/>
    </location>
</feature>
<reference evidence="10 11" key="1">
    <citation type="submission" date="2019-02" db="EMBL/GenBank/DDBJ databases">
        <title>Genome sequencing of the rare red list fungi Dentipellis fragilis.</title>
        <authorList>
            <person name="Buettner E."/>
            <person name="Kellner H."/>
        </authorList>
    </citation>
    <scope>NUCLEOTIDE SEQUENCE [LARGE SCALE GENOMIC DNA]</scope>
    <source>
        <strain evidence="10 11">DSM 105465</strain>
    </source>
</reference>
<protein>
    <submittedName>
        <fullName evidence="10">Uncharacterized protein</fullName>
    </submittedName>
</protein>
<comment type="caution">
    <text evidence="10">The sequence shown here is derived from an EMBL/GenBank/DDBJ whole genome shotgun (WGS) entry which is preliminary data.</text>
</comment>
<evidence type="ECO:0000256" key="3">
    <source>
        <dbReference type="ARBA" id="ARBA00022801"/>
    </source>
</evidence>
<evidence type="ECO:0000256" key="9">
    <source>
        <dbReference type="SAM" id="Phobius"/>
    </source>
</evidence>
<dbReference type="Pfam" id="PF10261">
    <property type="entry name" value="FIT"/>
    <property type="match status" value="2"/>
</dbReference>
<evidence type="ECO:0000256" key="7">
    <source>
        <dbReference type="ARBA" id="ARBA00023136"/>
    </source>
</evidence>
<name>A0A4Y9Y6C2_9AGAM</name>
<evidence type="ECO:0000256" key="6">
    <source>
        <dbReference type="ARBA" id="ARBA00023098"/>
    </source>
</evidence>
<keyword evidence="3" id="KW-0378">Hydrolase</keyword>
<evidence type="ECO:0000256" key="8">
    <source>
        <dbReference type="SAM" id="MobiDB-lite"/>
    </source>
</evidence>
<dbReference type="AlphaFoldDB" id="A0A4Y9Y6C2"/>
<evidence type="ECO:0000256" key="2">
    <source>
        <dbReference type="ARBA" id="ARBA00022692"/>
    </source>
</evidence>
<comment type="subcellular location">
    <subcellularLocation>
        <location evidence="1">Endoplasmic reticulum membrane</location>
        <topology evidence="1">Multi-pass membrane protein</topology>
    </subcellularLocation>
</comment>
<keyword evidence="4" id="KW-0256">Endoplasmic reticulum</keyword>
<keyword evidence="11" id="KW-1185">Reference proteome</keyword>
<evidence type="ECO:0000313" key="11">
    <source>
        <dbReference type="Proteomes" id="UP000298327"/>
    </source>
</evidence>
<accession>A0A4Y9Y6C2</accession>
<dbReference type="STRING" id="205917.A0A4Y9Y6C2"/>
<sequence length="426" mass="46810">MPNHPDQKAARGKENESKDSSASQTAQGVARKDPGRDSTIIGTDVTQSTSVLGRAEEIIEEGVNYASEEAKALGQSAESFMNKVGGFWGTSSSSDTKNTNKEGGKDSKDSNAKLGTTVVRTEYLLFHVMLTATRTQLRVFLLGLCTILSSKEMPDIRQAALALTFLAIFLGTLYSIRHNTYLDTSNPLLTALPHPLHATHYFASKANPLNVVFIKRTWAWTSAVFLIHIFTSPTHSRRLQRTLQYVLATCAWLGFTTWFFGPALLERVIVSSGGQCVLHLPSGAYVPVPSEYCFNKTRVSALSHAQLFPTPLLIEGGWAAVPRLRRGHDVSGHVFLLTLGTLFLADQLSASFRRTQAWTPAHRVAVGLTGALMALWMFANWITSVYFHSPTEKLSGFLLGIASYTVTRLPFWLSDLARNDYPVPAS</sequence>
<feature type="compositionally biased region" description="Basic and acidic residues" evidence="8">
    <location>
        <begin position="1"/>
        <end position="19"/>
    </location>
</feature>
<feature type="region of interest" description="Disordered" evidence="8">
    <location>
        <begin position="91"/>
        <end position="111"/>
    </location>
</feature>
<dbReference type="Proteomes" id="UP000298327">
    <property type="component" value="Unassembled WGS sequence"/>
</dbReference>
<dbReference type="PANTHER" id="PTHR23129:SF0">
    <property type="entry name" value="ACYL-COENZYME A DIPHOSPHATASE FITM2"/>
    <property type="match status" value="1"/>
</dbReference>
<feature type="transmembrane region" description="Helical" evidence="9">
    <location>
        <begin position="217"/>
        <end position="233"/>
    </location>
</feature>
<dbReference type="InterPro" id="IPR019388">
    <property type="entry name" value="FIT"/>
</dbReference>
<feature type="transmembrane region" description="Helical" evidence="9">
    <location>
        <begin position="364"/>
        <end position="382"/>
    </location>
</feature>
<dbReference type="PANTHER" id="PTHR23129">
    <property type="entry name" value="ACYL-COENZYME A DIPHOSPHATASE FITM2"/>
    <property type="match status" value="1"/>
</dbReference>
<keyword evidence="2 9" id="KW-0812">Transmembrane</keyword>
<gene>
    <name evidence="10" type="ORF">EVG20_g8654</name>
</gene>
<evidence type="ECO:0000256" key="1">
    <source>
        <dbReference type="ARBA" id="ARBA00004477"/>
    </source>
</evidence>
<dbReference type="GO" id="GO:0034389">
    <property type="term" value="P:lipid droplet organization"/>
    <property type="evidence" value="ECO:0007669"/>
    <property type="project" value="TreeGrafter"/>
</dbReference>
<dbReference type="EMBL" id="SEOQ01000772">
    <property type="protein sequence ID" value="TFY57147.1"/>
    <property type="molecule type" value="Genomic_DNA"/>
</dbReference>
<keyword evidence="5 9" id="KW-1133">Transmembrane helix</keyword>
<proteinExistence type="predicted"/>
<evidence type="ECO:0000256" key="4">
    <source>
        <dbReference type="ARBA" id="ARBA00022824"/>
    </source>
</evidence>
<feature type="region of interest" description="Disordered" evidence="8">
    <location>
        <begin position="1"/>
        <end position="45"/>
    </location>
</feature>
<evidence type="ECO:0000313" key="10">
    <source>
        <dbReference type="EMBL" id="TFY57147.1"/>
    </source>
</evidence>
<dbReference type="GO" id="GO:0010945">
    <property type="term" value="F:coenzyme A diphosphatase activity"/>
    <property type="evidence" value="ECO:0007669"/>
    <property type="project" value="InterPro"/>
</dbReference>
<feature type="transmembrane region" description="Helical" evidence="9">
    <location>
        <begin position="332"/>
        <end position="352"/>
    </location>
</feature>
<dbReference type="GO" id="GO:0019915">
    <property type="term" value="P:lipid storage"/>
    <property type="evidence" value="ECO:0007669"/>
    <property type="project" value="InterPro"/>
</dbReference>
<organism evidence="10 11">
    <name type="scientific">Dentipellis fragilis</name>
    <dbReference type="NCBI Taxonomy" id="205917"/>
    <lineage>
        <taxon>Eukaryota</taxon>
        <taxon>Fungi</taxon>
        <taxon>Dikarya</taxon>
        <taxon>Basidiomycota</taxon>
        <taxon>Agaricomycotina</taxon>
        <taxon>Agaricomycetes</taxon>
        <taxon>Russulales</taxon>
        <taxon>Hericiaceae</taxon>
        <taxon>Dentipellis</taxon>
    </lineage>
</organism>
<evidence type="ECO:0000256" key="5">
    <source>
        <dbReference type="ARBA" id="ARBA00022989"/>
    </source>
</evidence>
<keyword evidence="6" id="KW-0443">Lipid metabolism</keyword>
<dbReference type="GO" id="GO:0005789">
    <property type="term" value="C:endoplasmic reticulum membrane"/>
    <property type="evidence" value="ECO:0007669"/>
    <property type="project" value="UniProtKB-SubCell"/>
</dbReference>
<feature type="transmembrane region" description="Helical" evidence="9">
    <location>
        <begin position="245"/>
        <end position="265"/>
    </location>
</feature>